<sequence>MGEEAEIRDVRLTGEETEMSNVRLTGEETEMSDVRLTGEETEISDVRFTGEEAEMSSVRLMRKLSFRESDWLDFSENSMADGKATEVALEQAANQTVIEMALRAAGDKAALTIENVDPA</sequence>
<name>A0A9D3YP04_DREPO</name>
<reference evidence="2" key="2">
    <citation type="submission" date="2020-11" db="EMBL/GenBank/DDBJ databases">
        <authorList>
            <person name="McCartney M.A."/>
            <person name="Auch B."/>
            <person name="Kono T."/>
            <person name="Mallez S."/>
            <person name="Becker A."/>
            <person name="Gohl D.M."/>
            <person name="Silverstein K.A.T."/>
            <person name="Koren S."/>
            <person name="Bechman K.B."/>
            <person name="Herman A."/>
            <person name="Abrahante J.E."/>
            <person name="Garbe J."/>
        </authorList>
    </citation>
    <scope>NUCLEOTIDE SEQUENCE</scope>
    <source>
        <strain evidence="2">Duluth1</strain>
        <tissue evidence="2">Whole animal</tissue>
    </source>
</reference>
<feature type="compositionally biased region" description="Basic and acidic residues" evidence="1">
    <location>
        <begin position="1"/>
        <end position="14"/>
    </location>
</feature>
<accession>A0A9D3YP04</accession>
<protein>
    <submittedName>
        <fullName evidence="2">Uncharacterized protein</fullName>
    </submittedName>
</protein>
<gene>
    <name evidence="2" type="ORF">DPMN_079418</name>
</gene>
<organism evidence="2 3">
    <name type="scientific">Dreissena polymorpha</name>
    <name type="common">Zebra mussel</name>
    <name type="synonym">Mytilus polymorpha</name>
    <dbReference type="NCBI Taxonomy" id="45954"/>
    <lineage>
        <taxon>Eukaryota</taxon>
        <taxon>Metazoa</taxon>
        <taxon>Spiralia</taxon>
        <taxon>Lophotrochozoa</taxon>
        <taxon>Mollusca</taxon>
        <taxon>Bivalvia</taxon>
        <taxon>Autobranchia</taxon>
        <taxon>Heteroconchia</taxon>
        <taxon>Euheterodonta</taxon>
        <taxon>Imparidentia</taxon>
        <taxon>Neoheterodontei</taxon>
        <taxon>Myida</taxon>
        <taxon>Dreissenoidea</taxon>
        <taxon>Dreissenidae</taxon>
        <taxon>Dreissena</taxon>
    </lineage>
</organism>
<comment type="caution">
    <text evidence="2">The sequence shown here is derived from an EMBL/GenBank/DDBJ whole genome shotgun (WGS) entry which is preliminary data.</text>
</comment>
<reference evidence="2" key="1">
    <citation type="journal article" date="2019" name="bioRxiv">
        <title>The Genome of the Zebra Mussel, Dreissena polymorpha: A Resource for Invasive Species Research.</title>
        <authorList>
            <person name="McCartney M.A."/>
            <person name="Auch B."/>
            <person name="Kono T."/>
            <person name="Mallez S."/>
            <person name="Zhang Y."/>
            <person name="Obille A."/>
            <person name="Becker A."/>
            <person name="Abrahante J.E."/>
            <person name="Garbe J."/>
            <person name="Badalamenti J.P."/>
            <person name="Herman A."/>
            <person name="Mangelson H."/>
            <person name="Liachko I."/>
            <person name="Sullivan S."/>
            <person name="Sone E.D."/>
            <person name="Koren S."/>
            <person name="Silverstein K.A.T."/>
            <person name="Beckman K.B."/>
            <person name="Gohl D.M."/>
        </authorList>
    </citation>
    <scope>NUCLEOTIDE SEQUENCE</scope>
    <source>
        <strain evidence="2">Duluth1</strain>
        <tissue evidence="2">Whole animal</tissue>
    </source>
</reference>
<proteinExistence type="predicted"/>
<dbReference type="AlphaFoldDB" id="A0A9D3YP04"/>
<dbReference type="EMBL" id="JAIWYP010000015">
    <property type="protein sequence ID" value="KAH3704362.1"/>
    <property type="molecule type" value="Genomic_DNA"/>
</dbReference>
<evidence type="ECO:0000313" key="2">
    <source>
        <dbReference type="EMBL" id="KAH3704362.1"/>
    </source>
</evidence>
<evidence type="ECO:0000256" key="1">
    <source>
        <dbReference type="SAM" id="MobiDB-lite"/>
    </source>
</evidence>
<keyword evidence="3" id="KW-1185">Reference proteome</keyword>
<feature type="region of interest" description="Disordered" evidence="1">
    <location>
        <begin position="1"/>
        <end position="32"/>
    </location>
</feature>
<dbReference type="Proteomes" id="UP000828390">
    <property type="component" value="Unassembled WGS sequence"/>
</dbReference>
<evidence type="ECO:0000313" key="3">
    <source>
        <dbReference type="Proteomes" id="UP000828390"/>
    </source>
</evidence>